<dbReference type="AlphaFoldDB" id="A0A699WHE8"/>
<accession>A0A699WHE8</accession>
<feature type="compositionally biased region" description="Basic residues" evidence="1">
    <location>
        <begin position="58"/>
        <end position="68"/>
    </location>
</feature>
<feature type="compositionally biased region" description="Basic and acidic residues" evidence="1">
    <location>
        <begin position="78"/>
        <end position="101"/>
    </location>
</feature>
<reference evidence="2" key="1">
    <citation type="journal article" date="2019" name="Sci. Rep.">
        <title>Draft genome of Tanacetum cinerariifolium, the natural source of mosquito coil.</title>
        <authorList>
            <person name="Yamashiro T."/>
            <person name="Shiraishi A."/>
            <person name="Satake H."/>
            <person name="Nakayama K."/>
        </authorList>
    </citation>
    <scope>NUCLEOTIDE SEQUENCE</scope>
</reference>
<dbReference type="EMBL" id="BKCJ011656738">
    <property type="protein sequence ID" value="GFD45740.1"/>
    <property type="molecule type" value="Genomic_DNA"/>
</dbReference>
<comment type="caution">
    <text evidence="2">The sequence shown here is derived from an EMBL/GenBank/DDBJ whole genome shotgun (WGS) entry which is preliminary data.</text>
</comment>
<gene>
    <name evidence="2" type="ORF">Tci_917709</name>
</gene>
<evidence type="ECO:0000313" key="2">
    <source>
        <dbReference type="EMBL" id="GFD45740.1"/>
    </source>
</evidence>
<feature type="region of interest" description="Disordered" evidence="1">
    <location>
        <begin position="39"/>
        <end position="125"/>
    </location>
</feature>
<evidence type="ECO:0008006" key="3">
    <source>
        <dbReference type="Google" id="ProtNLM"/>
    </source>
</evidence>
<feature type="compositionally biased region" description="Basic and acidic residues" evidence="1">
    <location>
        <begin position="39"/>
        <end position="49"/>
    </location>
</feature>
<feature type="non-terminal residue" evidence="2">
    <location>
        <position position="1"/>
    </location>
</feature>
<name>A0A699WHE8_TANCI</name>
<feature type="compositionally biased region" description="Basic residues" evidence="1">
    <location>
        <begin position="114"/>
        <end position="125"/>
    </location>
</feature>
<evidence type="ECO:0000256" key="1">
    <source>
        <dbReference type="SAM" id="MobiDB-lite"/>
    </source>
</evidence>
<sequence>PKGEIDEVFGMKIPDELTSNNIRNTPYYNAYLEMVANHDRKMPAEKEGTKNTVSAKQPKSKTAVKKASKPAPASKPKVSKERPSKASADKPPKPKPAKEKSTNTTLPKPTGKGKVVKVCKAKSSF</sequence>
<feature type="region of interest" description="Disordered" evidence="1">
    <location>
        <begin position="1"/>
        <end position="23"/>
    </location>
</feature>
<protein>
    <recommendedName>
        <fullName evidence="3">Histone deacetylase 14</fullName>
    </recommendedName>
</protein>
<organism evidence="2">
    <name type="scientific">Tanacetum cinerariifolium</name>
    <name type="common">Dalmatian daisy</name>
    <name type="synonym">Chrysanthemum cinerariifolium</name>
    <dbReference type="NCBI Taxonomy" id="118510"/>
    <lineage>
        <taxon>Eukaryota</taxon>
        <taxon>Viridiplantae</taxon>
        <taxon>Streptophyta</taxon>
        <taxon>Embryophyta</taxon>
        <taxon>Tracheophyta</taxon>
        <taxon>Spermatophyta</taxon>
        <taxon>Magnoliopsida</taxon>
        <taxon>eudicotyledons</taxon>
        <taxon>Gunneridae</taxon>
        <taxon>Pentapetalae</taxon>
        <taxon>asterids</taxon>
        <taxon>campanulids</taxon>
        <taxon>Asterales</taxon>
        <taxon>Asteraceae</taxon>
        <taxon>Asteroideae</taxon>
        <taxon>Anthemideae</taxon>
        <taxon>Anthemidinae</taxon>
        <taxon>Tanacetum</taxon>
    </lineage>
</organism>
<proteinExistence type="predicted"/>